<name>A0ABY1P407_9FLAO</name>
<dbReference type="Proteomes" id="UP001157960">
    <property type="component" value="Unassembled WGS sequence"/>
</dbReference>
<dbReference type="EMBL" id="FXTZ01000008">
    <property type="protein sequence ID" value="SMP25823.1"/>
    <property type="molecule type" value="Genomic_DNA"/>
</dbReference>
<dbReference type="RefSeq" id="WP_283422640.1">
    <property type="nucleotide sequence ID" value="NZ_FXTZ01000008.1"/>
</dbReference>
<proteinExistence type="predicted"/>
<evidence type="ECO:0000313" key="2">
    <source>
        <dbReference type="Proteomes" id="UP001157960"/>
    </source>
</evidence>
<dbReference type="InterPro" id="IPR036196">
    <property type="entry name" value="Ptyr_pPase_sf"/>
</dbReference>
<dbReference type="SUPFAM" id="SSF52788">
    <property type="entry name" value="Phosphotyrosine protein phosphatases I"/>
    <property type="match status" value="1"/>
</dbReference>
<dbReference type="Gene3D" id="3.40.50.2300">
    <property type="match status" value="1"/>
</dbReference>
<sequence>MYIQLSETVKLLENREISAERKTILTPLIDFIQKKVTGKKEIRINFICTHNSRRSHLAQIWAQTAAAYFDIHDVTCYSGGTEETALFPKVAETLIGQGFSIKKISGAENPVYAAKYDENSHPIIGFSKKYDSLFNPVREFAAVMTCSQADGGCPFITGAEKRIPITFEDPKISDGTAEQTKVYNERSLEIGAEMLYVFSQIKK</sequence>
<gene>
    <name evidence="1" type="ORF">SAMN06264346_108194</name>
</gene>
<dbReference type="PANTHER" id="PTHR43428">
    <property type="entry name" value="ARSENATE REDUCTASE"/>
    <property type="match status" value="1"/>
</dbReference>
<protein>
    <submittedName>
        <fullName evidence="1">Arsenate reductase</fullName>
    </submittedName>
</protein>
<organism evidence="1 2">
    <name type="scientific">Chryseobacterium profundimaris</name>
    <dbReference type="NCBI Taxonomy" id="1387275"/>
    <lineage>
        <taxon>Bacteria</taxon>
        <taxon>Pseudomonadati</taxon>
        <taxon>Bacteroidota</taxon>
        <taxon>Flavobacteriia</taxon>
        <taxon>Flavobacteriales</taxon>
        <taxon>Weeksellaceae</taxon>
        <taxon>Chryseobacterium group</taxon>
        <taxon>Chryseobacterium</taxon>
    </lineage>
</organism>
<keyword evidence="2" id="KW-1185">Reference proteome</keyword>
<reference evidence="1 2" key="1">
    <citation type="submission" date="2017-05" db="EMBL/GenBank/DDBJ databases">
        <authorList>
            <person name="Varghese N."/>
            <person name="Submissions S."/>
        </authorList>
    </citation>
    <scope>NUCLEOTIDE SEQUENCE [LARGE SCALE GENOMIC DNA]</scope>
    <source>
        <strain evidence="1 2">DSM 28214</strain>
    </source>
</reference>
<evidence type="ECO:0000313" key="1">
    <source>
        <dbReference type="EMBL" id="SMP25823.1"/>
    </source>
</evidence>
<dbReference type="PANTHER" id="PTHR43428:SF1">
    <property type="entry name" value="ARSENATE REDUCTASE"/>
    <property type="match status" value="1"/>
</dbReference>
<comment type="caution">
    <text evidence="1">The sequence shown here is derived from an EMBL/GenBank/DDBJ whole genome shotgun (WGS) entry which is preliminary data.</text>
</comment>
<accession>A0ABY1P407</accession>